<reference evidence="1" key="1">
    <citation type="journal article" date="2021" name="PeerJ">
        <title>Extensive microbial diversity within the chicken gut microbiome revealed by metagenomics and culture.</title>
        <authorList>
            <person name="Gilroy R."/>
            <person name="Ravi A."/>
            <person name="Getino M."/>
            <person name="Pursley I."/>
            <person name="Horton D.L."/>
            <person name="Alikhan N.F."/>
            <person name="Baker D."/>
            <person name="Gharbi K."/>
            <person name="Hall N."/>
            <person name="Watson M."/>
            <person name="Adriaenssens E.M."/>
            <person name="Foster-Nyarko E."/>
            <person name="Jarju S."/>
            <person name="Secka A."/>
            <person name="Antonio M."/>
            <person name="Oren A."/>
            <person name="Chaudhuri R.R."/>
            <person name="La Ragione R."/>
            <person name="Hildebrand F."/>
            <person name="Pallen M.J."/>
        </authorList>
    </citation>
    <scope>NUCLEOTIDE SEQUENCE</scope>
    <source>
        <strain evidence="1">CHK187-11901</strain>
    </source>
</reference>
<accession>A0A9D2NSS3</accession>
<dbReference type="Proteomes" id="UP000823896">
    <property type="component" value="Unassembled WGS sequence"/>
</dbReference>
<sequence length="97" mass="11402">MQEGLRAMEMRIEELSAQYIIARKRKGRTLEEQQRLCDVADRMDAALARCPLMTEAFIRKVYLEKRSLEPLPRGQQKRLKKAGLKQFFLSFGEIFPQ</sequence>
<dbReference type="AlphaFoldDB" id="A0A9D2NSS3"/>
<gene>
    <name evidence="1" type="ORF">H9702_04405</name>
</gene>
<comment type="caution">
    <text evidence="1">The sequence shown here is derived from an EMBL/GenBank/DDBJ whole genome shotgun (WGS) entry which is preliminary data.</text>
</comment>
<organism evidence="1 2">
    <name type="scientific">Candidatus Merdibacter merdavium</name>
    <dbReference type="NCBI Taxonomy" id="2838692"/>
    <lineage>
        <taxon>Bacteria</taxon>
        <taxon>Bacillati</taxon>
        <taxon>Bacillota</taxon>
        <taxon>Erysipelotrichia</taxon>
        <taxon>Erysipelotrichales</taxon>
        <taxon>Erysipelotrichaceae</taxon>
        <taxon>Merdibacter</taxon>
    </lineage>
</organism>
<evidence type="ECO:0000313" key="1">
    <source>
        <dbReference type="EMBL" id="HJC36354.1"/>
    </source>
</evidence>
<name>A0A9D2NSS3_9FIRM</name>
<reference evidence="1" key="2">
    <citation type="submission" date="2021-04" db="EMBL/GenBank/DDBJ databases">
        <authorList>
            <person name="Gilroy R."/>
        </authorList>
    </citation>
    <scope>NUCLEOTIDE SEQUENCE</scope>
    <source>
        <strain evidence="1">CHK187-11901</strain>
    </source>
</reference>
<protein>
    <submittedName>
        <fullName evidence="1">Uncharacterized protein</fullName>
    </submittedName>
</protein>
<dbReference type="EMBL" id="DWWM01000027">
    <property type="protein sequence ID" value="HJC36354.1"/>
    <property type="molecule type" value="Genomic_DNA"/>
</dbReference>
<evidence type="ECO:0000313" key="2">
    <source>
        <dbReference type="Proteomes" id="UP000823896"/>
    </source>
</evidence>
<proteinExistence type="predicted"/>